<reference evidence="2 3" key="1">
    <citation type="submission" date="2023-05" db="EMBL/GenBank/DDBJ databases">
        <title>B98-5 Cell Line De Novo Hybrid Assembly: An Optical Mapping Approach.</title>
        <authorList>
            <person name="Kananen K."/>
            <person name="Auerbach J.A."/>
            <person name="Kautto E."/>
            <person name="Blachly J.S."/>
        </authorList>
    </citation>
    <scope>NUCLEOTIDE SEQUENCE [LARGE SCALE GENOMIC DNA]</scope>
    <source>
        <strain evidence="2">B95-8</strain>
        <tissue evidence="2">Cell line</tissue>
    </source>
</reference>
<evidence type="ECO:0000313" key="2">
    <source>
        <dbReference type="EMBL" id="KAK2103127.1"/>
    </source>
</evidence>
<evidence type="ECO:0000313" key="3">
    <source>
        <dbReference type="Proteomes" id="UP001266305"/>
    </source>
</evidence>
<evidence type="ECO:0000256" key="1">
    <source>
        <dbReference type="SAM" id="MobiDB-lite"/>
    </source>
</evidence>
<keyword evidence="3" id="KW-1185">Reference proteome</keyword>
<sequence length="89" mass="10047">MDEVEGLVKEDENRGELRGSPHHGDIKAYSSDKCLRCEMLGNQAQWGGRISSPFQTANPTIHRDLPRFCLHGYSNRPEADIESNFKKSS</sequence>
<gene>
    <name evidence="2" type="ORF">P7K49_016983</name>
</gene>
<comment type="caution">
    <text evidence="2">The sequence shown here is derived from an EMBL/GenBank/DDBJ whole genome shotgun (WGS) entry which is preliminary data.</text>
</comment>
<name>A0ABQ9V193_SAGOE</name>
<dbReference type="EMBL" id="JASSZA010000008">
    <property type="protein sequence ID" value="KAK2103127.1"/>
    <property type="molecule type" value="Genomic_DNA"/>
</dbReference>
<feature type="region of interest" description="Disordered" evidence="1">
    <location>
        <begin position="1"/>
        <end position="25"/>
    </location>
</feature>
<proteinExistence type="predicted"/>
<organism evidence="2 3">
    <name type="scientific">Saguinus oedipus</name>
    <name type="common">Cotton-top tamarin</name>
    <name type="synonym">Oedipomidas oedipus</name>
    <dbReference type="NCBI Taxonomy" id="9490"/>
    <lineage>
        <taxon>Eukaryota</taxon>
        <taxon>Metazoa</taxon>
        <taxon>Chordata</taxon>
        <taxon>Craniata</taxon>
        <taxon>Vertebrata</taxon>
        <taxon>Euteleostomi</taxon>
        <taxon>Mammalia</taxon>
        <taxon>Eutheria</taxon>
        <taxon>Euarchontoglires</taxon>
        <taxon>Primates</taxon>
        <taxon>Haplorrhini</taxon>
        <taxon>Platyrrhini</taxon>
        <taxon>Cebidae</taxon>
        <taxon>Callitrichinae</taxon>
        <taxon>Saguinus</taxon>
    </lineage>
</organism>
<protein>
    <submittedName>
        <fullName evidence="2">Uncharacterized protein</fullName>
    </submittedName>
</protein>
<accession>A0ABQ9V193</accession>
<dbReference type="Proteomes" id="UP001266305">
    <property type="component" value="Unassembled WGS sequence"/>
</dbReference>